<gene>
    <name evidence="1" type="ORF">J0S82_008305</name>
</gene>
<sequence length="135" mass="15104">MMFWTAPQPSCHSFPEDCYGLLVGSDDMEFAHVSFHGAKVLGGVADNLEGVVFLMVHVITNMEPQQKGDPQIATGYHLKSITQLMEEEYEWERTKTQSMRAAPATNVSPVFEDPVMSKLTYMMMEGGNKNWPALS</sequence>
<comment type="caution">
    <text evidence="1">The sequence shown here is derived from an EMBL/GenBank/DDBJ whole genome shotgun (WGS) entry which is preliminary data.</text>
</comment>
<organism evidence="1 2">
    <name type="scientific">Galemys pyrenaicus</name>
    <name type="common">Iberian desman</name>
    <name type="synonym">Pyrenean desman</name>
    <dbReference type="NCBI Taxonomy" id="202257"/>
    <lineage>
        <taxon>Eukaryota</taxon>
        <taxon>Metazoa</taxon>
        <taxon>Chordata</taxon>
        <taxon>Craniata</taxon>
        <taxon>Vertebrata</taxon>
        <taxon>Euteleostomi</taxon>
        <taxon>Mammalia</taxon>
        <taxon>Eutheria</taxon>
        <taxon>Laurasiatheria</taxon>
        <taxon>Eulipotyphla</taxon>
        <taxon>Talpidae</taxon>
        <taxon>Galemys</taxon>
    </lineage>
</organism>
<evidence type="ECO:0000313" key="2">
    <source>
        <dbReference type="Proteomes" id="UP000700334"/>
    </source>
</evidence>
<name>A0A8J5ZAQ6_GALPY</name>
<accession>A0A8J5ZAQ6</accession>
<dbReference type="Proteomes" id="UP000700334">
    <property type="component" value="Unassembled WGS sequence"/>
</dbReference>
<keyword evidence="1" id="KW-0689">Ribosomal protein</keyword>
<dbReference type="GO" id="GO:0005840">
    <property type="term" value="C:ribosome"/>
    <property type="evidence" value="ECO:0007669"/>
    <property type="project" value="UniProtKB-KW"/>
</dbReference>
<dbReference type="AlphaFoldDB" id="A0A8J5ZAQ6"/>
<reference evidence="1" key="1">
    <citation type="journal article" date="2021" name="Evol. Appl.">
        <title>The genome of the Pyrenean desman and the effects of bottlenecks and inbreeding on the genomic landscape of an endangered species.</title>
        <authorList>
            <person name="Escoda L."/>
            <person name="Castresana J."/>
        </authorList>
    </citation>
    <scope>NUCLEOTIDE SEQUENCE</scope>
    <source>
        <strain evidence="1">IBE-C5619</strain>
    </source>
</reference>
<dbReference type="EMBL" id="JAGFMF010012281">
    <property type="protein sequence ID" value="KAG8504783.1"/>
    <property type="molecule type" value="Genomic_DNA"/>
</dbReference>
<evidence type="ECO:0000313" key="1">
    <source>
        <dbReference type="EMBL" id="KAG8504783.1"/>
    </source>
</evidence>
<keyword evidence="2" id="KW-1185">Reference proteome</keyword>
<protein>
    <submittedName>
        <fullName evidence="1">28S ribosomal protein S7, mitochondrial</fullName>
    </submittedName>
</protein>
<proteinExistence type="predicted"/>
<keyword evidence="1" id="KW-0687">Ribonucleoprotein</keyword>